<proteinExistence type="predicted"/>
<sequence>MTAAEENGADALPVDAMQITTTEVSDEPKKNIIDTGKPLESVKTHTKSVGIIHPPPDIRSIVDKTAQFVGRNGPEFEKRILANEKNNAKFNFLIPTDPYHPYYRFKVDEARQEDGGIPDAAAAAPAAPSPAAPAAAAAPVVAPVLKALEAPEPEKYTVSIPDGLTPFEVDMIKLTAQFVARNGKSFLTGLTSREHSNPSFNFLKPTHSLFTFFTALADAYSKVLMPPKSTTDRIRNPESKPQLLDRCLRRLEWERTQERAKQEAEDRAEKERDQMAMIDWHDFVVVETIEFDPDEDESLPGPMTPQDIVAAAKREPVEEAEEEEAAEEGMEMEMDEAEMEMVKEAEEAEEETPAPFEAPEPQMKIVRNYKRAEPGVGPEVDSTKYVVSPITGEQIPVDQMAEHMRISLIDPKYKEQKDAMLAKLRDSTVAGDDEITRNIVRLAKTRPDVFGTTEEEVSVAVKQEIEKLKMPAPPPALGMPPPPPSSTMSLEEQIAAIHKAKKEGDLQGVGSLPTGQLSTPSAPPAMPPIPGLPTPPTLRPPSLPPPAMPPRPASFPPPTIYASPACRWENASSTSCSHATST</sequence>
<dbReference type="GO" id="GO:0045292">
    <property type="term" value="P:mRNA cis splicing, via spliceosome"/>
    <property type="evidence" value="ECO:0007669"/>
    <property type="project" value="InterPro"/>
</dbReference>
<dbReference type="InterPro" id="IPR000061">
    <property type="entry name" value="Surp"/>
</dbReference>
<keyword evidence="7" id="KW-0175">Coiled coil</keyword>
<keyword evidence="6" id="KW-0539">Nucleus</keyword>
<evidence type="ECO:0000256" key="5">
    <source>
        <dbReference type="ARBA" id="ARBA00023187"/>
    </source>
</evidence>
<dbReference type="Gene3D" id="1.10.10.790">
    <property type="entry name" value="Surp module"/>
    <property type="match status" value="2"/>
</dbReference>
<dbReference type="GO" id="GO:0005686">
    <property type="term" value="C:U2 snRNP"/>
    <property type="evidence" value="ECO:0007669"/>
    <property type="project" value="UniProtKB-ARBA"/>
</dbReference>
<evidence type="ECO:0000313" key="10">
    <source>
        <dbReference type="EMBL" id="KAK3237352.1"/>
    </source>
</evidence>
<protein>
    <recommendedName>
        <fullName evidence="9">SURP motif domain-containing protein</fullName>
    </recommendedName>
</protein>
<feature type="compositionally biased region" description="Pro residues" evidence="8">
    <location>
        <begin position="471"/>
        <end position="485"/>
    </location>
</feature>
<dbReference type="SUPFAM" id="SSF109905">
    <property type="entry name" value="Surp module (SWAP domain)"/>
    <property type="match status" value="2"/>
</dbReference>
<evidence type="ECO:0000256" key="2">
    <source>
        <dbReference type="ARBA" id="ARBA00022664"/>
    </source>
</evidence>
<feature type="region of interest" description="Disordered" evidence="8">
    <location>
        <begin position="470"/>
        <end position="489"/>
    </location>
</feature>
<feature type="domain" description="SURP motif" evidence="9">
    <location>
        <begin position="171"/>
        <end position="213"/>
    </location>
</feature>
<keyword evidence="5" id="KW-0508">mRNA splicing</keyword>
<feature type="compositionally biased region" description="Pro residues" evidence="8">
    <location>
        <begin position="521"/>
        <end position="559"/>
    </location>
</feature>
<dbReference type="GO" id="GO:0000381">
    <property type="term" value="P:regulation of alternative mRNA splicing, via spliceosome"/>
    <property type="evidence" value="ECO:0007669"/>
    <property type="project" value="TreeGrafter"/>
</dbReference>
<dbReference type="Pfam" id="PF01805">
    <property type="entry name" value="Surp"/>
    <property type="match status" value="2"/>
</dbReference>
<evidence type="ECO:0000256" key="7">
    <source>
        <dbReference type="SAM" id="Coils"/>
    </source>
</evidence>
<organism evidence="10 11">
    <name type="scientific">Cymbomonas tetramitiformis</name>
    <dbReference type="NCBI Taxonomy" id="36881"/>
    <lineage>
        <taxon>Eukaryota</taxon>
        <taxon>Viridiplantae</taxon>
        <taxon>Chlorophyta</taxon>
        <taxon>Pyramimonadophyceae</taxon>
        <taxon>Pyramimonadales</taxon>
        <taxon>Pyramimonadaceae</taxon>
        <taxon>Cymbomonas</taxon>
    </lineage>
</organism>
<feature type="region of interest" description="Disordered" evidence="8">
    <location>
        <begin position="502"/>
        <end position="563"/>
    </location>
</feature>
<comment type="subcellular location">
    <subcellularLocation>
        <location evidence="1">Nucleus</location>
    </subcellularLocation>
</comment>
<dbReference type="InterPro" id="IPR035967">
    <property type="entry name" value="SWAP/Surp_sf"/>
</dbReference>
<keyword evidence="2" id="KW-0507">mRNA processing</keyword>
<evidence type="ECO:0000259" key="9">
    <source>
        <dbReference type="PROSITE" id="PS50128"/>
    </source>
</evidence>
<dbReference type="InterPro" id="IPR045146">
    <property type="entry name" value="SF3A1"/>
</dbReference>
<accession>A0AAE0ERI2</accession>
<dbReference type="PANTHER" id="PTHR15316:SF1">
    <property type="entry name" value="SPLICING FACTOR 3A SUBUNIT 1"/>
    <property type="match status" value="1"/>
</dbReference>
<keyword evidence="4" id="KW-0677">Repeat</keyword>
<name>A0AAE0ERI2_9CHLO</name>
<dbReference type="GO" id="GO:0071013">
    <property type="term" value="C:catalytic step 2 spliceosome"/>
    <property type="evidence" value="ECO:0007669"/>
    <property type="project" value="TreeGrafter"/>
</dbReference>
<dbReference type="Proteomes" id="UP001190700">
    <property type="component" value="Unassembled WGS sequence"/>
</dbReference>
<dbReference type="PROSITE" id="PS50128">
    <property type="entry name" value="SURP"/>
    <property type="match status" value="2"/>
</dbReference>
<feature type="coiled-coil region" evidence="7">
    <location>
        <begin position="320"/>
        <end position="347"/>
    </location>
</feature>
<dbReference type="EMBL" id="LGRX02034632">
    <property type="protein sequence ID" value="KAK3237352.1"/>
    <property type="molecule type" value="Genomic_DNA"/>
</dbReference>
<dbReference type="InterPro" id="IPR022030">
    <property type="entry name" value="SF3A1_dom"/>
</dbReference>
<reference evidence="10 11" key="1">
    <citation type="journal article" date="2015" name="Genome Biol. Evol.">
        <title>Comparative Genomics of a Bacterivorous Green Alga Reveals Evolutionary Causalities and Consequences of Phago-Mixotrophic Mode of Nutrition.</title>
        <authorList>
            <person name="Burns J.A."/>
            <person name="Paasch A."/>
            <person name="Narechania A."/>
            <person name="Kim E."/>
        </authorList>
    </citation>
    <scope>NUCLEOTIDE SEQUENCE [LARGE SCALE GENOMIC DNA]</scope>
    <source>
        <strain evidence="10 11">PLY_AMNH</strain>
    </source>
</reference>
<evidence type="ECO:0000256" key="4">
    <source>
        <dbReference type="ARBA" id="ARBA00022737"/>
    </source>
</evidence>
<evidence type="ECO:0000256" key="1">
    <source>
        <dbReference type="ARBA" id="ARBA00004123"/>
    </source>
</evidence>
<evidence type="ECO:0000313" key="11">
    <source>
        <dbReference type="Proteomes" id="UP001190700"/>
    </source>
</evidence>
<comment type="caution">
    <text evidence="10">The sequence shown here is derived from an EMBL/GenBank/DDBJ whole genome shotgun (WGS) entry which is preliminary data.</text>
</comment>
<evidence type="ECO:0000256" key="8">
    <source>
        <dbReference type="SAM" id="MobiDB-lite"/>
    </source>
</evidence>
<keyword evidence="3" id="KW-0747">Spliceosome</keyword>
<dbReference type="PANTHER" id="PTHR15316">
    <property type="entry name" value="SPLICEOSOME ASSOCIATED PROTEIN 114/SWAP SPLICING FACTOR-RELATED"/>
    <property type="match status" value="1"/>
</dbReference>
<dbReference type="GO" id="GO:0071004">
    <property type="term" value="C:U2-type prespliceosome"/>
    <property type="evidence" value="ECO:0007669"/>
    <property type="project" value="TreeGrafter"/>
</dbReference>
<dbReference type="GO" id="GO:0003723">
    <property type="term" value="F:RNA binding"/>
    <property type="evidence" value="ECO:0007669"/>
    <property type="project" value="InterPro"/>
</dbReference>
<feature type="domain" description="SURP motif" evidence="9">
    <location>
        <begin position="61"/>
        <end position="103"/>
    </location>
</feature>
<gene>
    <name evidence="10" type="ORF">CYMTET_52569</name>
</gene>
<evidence type="ECO:0000256" key="6">
    <source>
        <dbReference type="ARBA" id="ARBA00023242"/>
    </source>
</evidence>
<dbReference type="SMART" id="SM00648">
    <property type="entry name" value="SWAP"/>
    <property type="match status" value="2"/>
</dbReference>
<dbReference type="AlphaFoldDB" id="A0AAE0ERI2"/>
<keyword evidence="11" id="KW-1185">Reference proteome</keyword>
<dbReference type="Pfam" id="PF12230">
    <property type="entry name" value="PRP21_like_P"/>
    <property type="match status" value="1"/>
</dbReference>
<dbReference type="FunFam" id="1.10.10.790:FF:000002">
    <property type="entry name" value="Splicing factor 3A subunit 1"/>
    <property type="match status" value="1"/>
</dbReference>
<dbReference type="FunFam" id="1.10.10.790:FF:000001">
    <property type="entry name" value="Splicing factor 3a, subunit 1"/>
    <property type="match status" value="1"/>
</dbReference>
<evidence type="ECO:0000256" key="3">
    <source>
        <dbReference type="ARBA" id="ARBA00022728"/>
    </source>
</evidence>